<gene>
    <name evidence="4" type="ORF">QO010_001303</name>
</gene>
<name>A0ABU0IRH2_9CAUL</name>
<dbReference type="Pfam" id="PF13202">
    <property type="entry name" value="EF-hand_5"/>
    <property type="match status" value="4"/>
</dbReference>
<dbReference type="Proteomes" id="UP001228905">
    <property type="component" value="Unassembled WGS sequence"/>
</dbReference>
<dbReference type="InterPro" id="IPR011992">
    <property type="entry name" value="EF-hand-dom_pair"/>
</dbReference>
<feature type="domain" description="EF-hand" evidence="3">
    <location>
        <begin position="31"/>
        <end position="56"/>
    </location>
</feature>
<protein>
    <recommendedName>
        <fullName evidence="3">EF-hand domain-containing protein</fullName>
    </recommendedName>
</protein>
<evidence type="ECO:0000256" key="2">
    <source>
        <dbReference type="SAM" id="SignalP"/>
    </source>
</evidence>
<feature type="domain" description="EF-hand" evidence="3">
    <location>
        <begin position="115"/>
        <end position="150"/>
    </location>
</feature>
<dbReference type="SUPFAM" id="SSF47473">
    <property type="entry name" value="EF-hand"/>
    <property type="match status" value="1"/>
</dbReference>
<feature type="region of interest" description="Disordered" evidence="1">
    <location>
        <begin position="125"/>
        <end position="156"/>
    </location>
</feature>
<sequence>MKLFLTVAGAALLIAGSALAPSSFAQGAGGAKADTNGDGKVSLAEFKAARVTMMLRADANKDGKLSQTELQTARAMRASKRGGDDAAKPGGGEGGGGRLFAMADANHDGFLDKSEIGKLSERRFQRMDVDGDGQLSASELAAGRQQRGMGGQGGGL</sequence>
<dbReference type="PROSITE" id="PS00018">
    <property type="entry name" value="EF_HAND_1"/>
    <property type="match status" value="3"/>
</dbReference>
<evidence type="ECO:0000259" key="3">
    <source>
        <dbReference type="PROSITE" id="PS50222"/>
    </source>
</evidence>
<proteinExistence type="predicted"/>
<reference evidence="4 5" key="1">
    <citation type="submission" date="2023-07" db="EMBL/GenBank/DDBJ databases">
        <title>Genomic Encyclopedia of Type Strains, Phase IV (KMG-IV): sequencing the most valuable type-strain genomes for metagenomic binning, comparative biology and taxonomic classification.</title>
        <authorList>
            <person name="Goeker M."/>
        </authorList>
    </citation>
    <scope>NUCLEOTIDE SEQUENCE [LARGE SCALE GENOMIC DNA]</scope>
    <source>
        <strain evidence="4 5">DSM 18695</strain>
    </source>
</reference>
<keyword evidence="2" id="KW-0732">Signal</keyword>
<organism evidence="4 5">
    <name type="scientific">Caulobacter ginsengisoli</name>
    <dbReference type="NCBI Taxonomy" id="400775"/>
    <lineage>
        <taxon>Bacteria</taxon>
        <taxon>Pseudomonadati</taxon>
        <taxon>Pseudomonadota</taxon>
        <taxon>Alphaproteobacteria</taxon>
        <taxon>Caulobacterales</taxon>
        <taxon>Caulobacteraceae</taxon>
        <taxon>Caulobacter</taxon>
    </lineage>
</organism>
<evidence type="ECO:0000256" key="1">
    <source>
        <dbReference type="SAM" id="MobiDB-lite"/>
    </source>
</evidence>
<dbReference type="Gene3D" id="1.10.238.10">
    <property type="entry name" value="EF-hand"/>
    <property type="match status" value="2"/>
</dbReference>
<dbReference type="PROSITE" id="PS50222">
    <property type="entry name" value="EF_HAND_2"/>
    <property type="match status" value="2"/>
</dbReference>
<feature type="region of interest" description="Disordered" evidence="1">
    <location>
        <begin position="61"/>
        <end position="100"/>
    </location>
</feature>
<dbReference type="InterPro" id="IPR018247">
    <property type="entry name" value="EF_Hand_1_Ca_BS"/>
</dbReference>
<evidence type="ECO:0000313" key="4">
    <source>
        <dbReference type="EMBL" id="MDQ0463532.1"/>
    </source>
</evidence>
<dbReference type="EMBL" id="JAUSVS010000002">
    <property type="protein sequence ID" value="MDQ0463532.1"/>
    <property type="molecule type" value="Genomic_DNA"/>
</dbReference>
<keyword evidence="5" id="KW-1185">Reference proteome</keyword>
<accession>A0ABU0IRH2</accession>
<feature type="chain" id="PRO_5046706505" description="EF-hand domain-containing protein" evidence="2">
    <location>
        <begin position="21"/>
        <end position="156"/>
    </location>
</feature>
<comment type="caution">
    <text evidence="4">The sequence shown here is derived from an EMBL/GenBank/DDBJ whole genome shotgun (WGS) entry which is preliminary data.</text>
</comment>
<dbReference type="InterPro" id="IPR002048">
    <property type="entry name" value="EF_hand_dom"/>
</dbReference>
<evidence type="ECO:0000313" key="5">
    <source>
        <dbReference type="Proteomes" id="UP001228905"/>
    </source>
</evidence>
<feature type="compositionally biased region" description="Gly residues" evidence="1">
    <location>
        <begin position="89"/>
        <end position="98"/>
    </location>
</feature>
<feature type="signal peptide" evidence="2">
    <location>
        <begin position="1"/>
        <end position="20"/>
    </location>
</feature>
<dbReference type="RefSeq" id="WP_307347527.1">
    <property type="nucleotide sequence ID" value="NZ_JAUSVS010000002.1"/>
</dbReference>